<reference evidence="1 2" key="1">
    <citation type="submission" date="2010-07" db="EMBL/GenBank/DDBJ databases">
        <authorList>
            <person name="Muzny D."/>
            <person name="Qin X."/>
            <person name="Deng J."/>
            <person name="Jiang H."/>
            <person name="Liu Y."/>
            <person name="Qu J."/>
            <person name="Song X.-Z."/>
            <person name="Zhang L."/>
            <person name="Thornton R."/>
            <person name="Coyle M."/>
            <person name="Francisco L."/>
            <person name="Jackson L."/>
            <person name="Javaid M."/>
            <person name="Korchina V."/>
            <person name="Kovar C."/>
            <person name="Mata R."/>
            <person name="Mathew T."/>
            <person name="Ngo R."/>
            <person name="Nguyen L."/>
            <person name="Nguyen N."/>
            <person name="Okwuonu G."/>
            <person name="Ongeri F."/>
            <person name="Pham C."/>
            <person name="Simmons D."/>
            <person name="Wilczek-Boney K."/>
            <person name="Hale W."/>
            <person name="Jakkamsetti A."/>
            <person name="Pham P."/>
            <person name="Ruth R."/>
            <person name="San Lucas F."/>
            <person name="Warren J."/>
            <person name="Zhang J."/>
            <person name="Zhao Z."/>
            <person name="Zhou C."/>
            <person name="Zhu D."/>
            <person name="Lee S."/>
            <person name="Bess C."/>
            <person name="Blankenburg K."/>
            <person name="Forbes L."/>
            <person name="Fu Q."/>
            <person name="Gubbala S."/>
            <person name="Hirani K."/>
            <person name="Jayaseelan J.C."/>
            <person name="Lara F."/>
            <person name="Munidasa M."/>
            <person name="Palculict T."/>
            <person name="Patil S."/>
            <person name="Pu L.-L."/>
            <person name="Saada N."/>
            <person name="Tang L."/>
            <person name="Weissenberger G."/>
            <person name="Zhu Y."/>
            <person name="Hemphill L."/>
            <person name="Shang Y."/>
            <person name="Youmans B."/>
            <person name="Ayvaz T."/>
            <person name="Ross M."/>
            <person name="Santibanez J."/>
            <person name="Aqrawi P."/>
            <person name="Gross S."/>
            <person name="Joshi V."/>
            <person name="Fowler G."/>
            <person name="Nazareth L."/>
            <person name="Reid J."/>
            <person name="Worley K."/>
            <person name="Petrosino J."/>
            <person name="Highlander S."/>
            <person name="Gibbs R."/>
        </authorList>
    </citation>
    <scope>NUCLEOTIDE SEQUENCE [LARGE SCALE GENOMIC DNA]</scope>
    <source>
        <strain evidence="1 2">ATCC 13091</strain>
    </source>
</reference>
<comment type="caution">
    <text evidence="1">The sequence shown here is derived from an EMBL/GenBank/DDBJ whole genome shotgun (WGS) entry which is preliminary data.</text>
</comment>
<dbReference type="EMBL" id="AEEF01000046">
    <property type="protein sequence ID" value="EFM04769.1"/>
    <property type="molecule type" value="Genomic_DNA"/>
</dbReference>
<name>E0N867_NEIM3</name>
<evidence type="ECO:0000313" key="2">
    <source>
        <dbReference type="Proteomes" id="UP000005526"/>
    </source>
</evidence>
<accession>E0N867</accession>
<protein>
    <submittedName>
        <fullName evidence="1">Uncharacterized protein</fullName>
    </submittedName>
</protein>
<gene>
    <name evidence="1" type="ORF">HMPREF0602_0697</name>
</gene>
<dbReference type="HOGENOM" id="CLU_3128927_0_0_4"/>
<dbReference type="AlphaFoldDB" id="E0N867"/>
<proteinExistence type="predicted"/>
<evidence type="ECO:0000313" key="1">
    <source>
        <dbReference type="EMBL" id="EFM04769.1"/>
    </source>
</evidence>
<organism evidence="1 2">
    <name type="scientific">Neisseria meningitidis serogroup B (strain ATCC 13091 / M2091)</name>
    <dbReference type="NCBI Taxonomy" id="862513"/>
    <lineage>
        <taxon>Bacteria</taxon>
        <taxon>Pseudomonadati</taxon>
        <taxon>Pseudomonadota</taxon>
        <taxon>Betaproteobacteria</taxon>
        <taxon>Neisseriales</taxon>
        <taxon>Neisseriaceae</taxon>
        <taxon>Neisseria</taxon>
    </lineage>
</organism>
<dbReference type="Proteomes" id="UP000005526">
    <property type="component" value="Unassembled WGS sequence"/>
</dbReference>
<sequence>MQVSQQEQPMNLGRILGGGIMFKWDIWNGRSRQFKKDLKSKEGQKHEHKLK</sequence>